<dbReference type="InterPro" id="IPR001123">
    <property type="entry name" value="LeuE-type"/>
</dbReference>
<feature type="transmembrane region" description="Helical" evidence="6">
    <location>
        <begin position="72"/>
        <end position="89"/>
    </location>
</feature>
<sequence>MNQLLPFVLFTFVASITPGPTNMLVLSSSARFGWRAALPLLTGACLSAALIVMLVGLGLGELLMRLPAVQNAMAWLGVGWITLLAWKLWRSADEPLDTDAADMRIGAWGGAALQLINPKTWMMALAVVGVFAGADAGLAGYAIYALIFLAIAMPCLIGWAALGRGAVKLLRSRASLRRFNQAMALLLLVSAWSSLLM</sequence>
<evidence type="ECO:0000313" key="8">
    <source>
        <dbReference type="Proteomes" id="UP000269774"/>
    </source>
</evidence>
<dbReference type="EMBL" id="RFFM01000003">
    <property type="protein sequence ID" value="RMH89326.1"/>
    <property type="molecule type" value="Genomic_DNA"/>
</dbReference>
<evidence type="ECO:0000256" key="6">
    <source>
        <dbReference type="SAM" id="Phobius"/>
    </source>
</evidence>
<organism evidence="7 8">
    <name type="scientific">Stutzerimonas zhaodongensis</name>
    <dbReference type="NCBI Taxonomy" id="1176257"/>
    <lineage>
        <taxon>Bacteria</taxon>
        <taxon>Pseudomonadati</taxon>
        <taxon>Pseudomonadota</taxon>
        <taxon>Gammaproteobacteria</taxon>
        <taxon>Pseudomonadales</taxon>
        <taxon>Pseudomonadaceae</taxon>
        <taxon>Stutzerimonas</taxon>
    </lineage>
</organism>
<dbReference type="RefSeq" id="WP_122166764.1">
    <property type="nucleotide sequence ID" value="NZ_JAMOIB010000004.1"/>
</dbReference>
<keyword evidence="5 6" id="KW-0472">Membrane</keyword>
<proteinExistence type="predicted"/>
<dbReference type="Proteomes" id="UP000269774">
    <property type="component" value="Unassembled WGS sequence"/>
</dbReference>
<evidence type="ECO:0000256" key="4">
    <source>
        <dbReference type="ARBA" id="ARBA00022989"/>
    </source>
</evidence>
<reference evidence="7 8" key="1">
    <citation type="submission" date="2018-10" db="EMBL/GenBank/DDBJ databases">
        <title>Pseudomonas zhaodongensis NEAU-ST5-21(T) genome.</title>
        <authorList>
            <person name="Peng J."/>
            <person name="Liu Z.-P."/>
        </authorList>
    </citation>
    <scope>NUCLEOTIDE SEQUENCE [LARGE SCALE GENOMIC DNA]</scope>
    <source>
        <strain evidence="7 8">NEAU-ST5-21</strain>
    </source>
</reference>
<dbReference type="GO" id="GO:0033228">
    <property type="term" value="P:cysteine export across plasma membrane"/>
    <property type="evidence" value="ECO:0007669"/>
    <property type="project" value="TreeGrafter"/>
</dbReference>
<dbReference type="OrthoDB" id="9812084at2"/>
<comment type="subcellular location">
    <subcellularLocation>
        <location evidence="1">Cell membrane</location>
        <topology evidence="1">Multi-pass membrane protein</topology>
    </subcellularLocation>
</comment>
<gene>
    <name evidence="7" type="ORF">EA797_15470</name>
</gene>
<comment type="caution">
    <text evidence="7">The sequence shown here is derived from an EMBL/GenBank/DDBJ whole genome shotgun (WGS) entry which is preliminary data.</text>
</comment>
<accession>A0A3M2HHY5</accession>
<feature type="transmembrane region" description="Helical" evidence="6">
    <location>
        <begin position="141"/>
        <end position="167"/>
    </location>
</feature>
<dbReference type="PANTHER" id="PTHR30086">
    <property type="entry name" value="ARGININE EXPORTER PROTEIN ARGO"/>
    <property type="match status" value="1"/>
</dbReference>
<dbReference type="Pfam" id="PF01810">
    <property type="entry name" value="LysE"/>
    <property type="match status" value="1"/>
</dbReference>
<dbReference type="AlphaFoldDB" id="A0A3M2HHY5"/>
<feature type="transmembrane region" description="Helical" evidence="6">
    <location>
        <begin position="37"/>
        <end position="60"/>
    </location>
</feature>
<keyword evidence="8" id="KW-1185">Reference proteome</keyword>
<keyword evidence="2" id="KW-1003">Cell membrane</keyword>
<evidence type="ECO:0000256" key="1">
    <source>
        <dbReference type="ARBA" id="ARBA00004651"/>
    </source>
</evidence>
<dbReference type="GO" id="GO:0005886">
    <property type="term" value="C:plasma membrane"/>
    <property type="evidence" value="ECO:0007669"/>
    <property type="project" value="UniProtKB-SubCell"/>
</dbReference>
<protein>
    <submittedName>
        <fullName evidence="7">LysE family translocator</fullName>
    </submittedName>
</protein>
<evidence type="ECO:0000256" key="5">
    <source>
        <dbReference type="ARBA" id="ARBA00023136"/>
    </source>
</evidence>
<evidence type="ECO:0000256" key="2">
    <source>
        <dbReference type="ARBA" id="ARBA00022475"/>
    </source>
</evidence>
<dbReference type="PANTHER" id="PTHR30086:SF20">
    <property type="entry name" value="ARGININE EXPORTER PROTEIN ARGO-RELATED"/>
    <property type="match status" value="1"/>
</dbReference>
<keyword evidence="3 6" id="KW-0812">Transmembrane</keyword>
<dbReference type="GO" id="GO:0015171">
    <property type="term" value="F:amino acid transmembrane transporter activity"/>
    <property type="evidence" value="ECO:0007669"/>
    <property type="project" value="TreeGrafter"/>
</dbReference>
<keyword evidence="4 6" id="KW-1133">Transmembrane helix</keyword>
<name>A0A3M2HHY5_9GAMM</name>
<evidence type="ECO:0000313" key="7">
    <source>
        <dbReference type="EMBL" id="RMH89326.1"/>
    </source>
</evidence>
<evidence type="ECO:0000256" key="3">
    <source>
        <dbReference type="ARBA" id="ARBA00022692"/>
    </source>
</evidence>